<gene>
    <name evidence="2" type="ORF">DERYTH_LOCUS10045</name>
</gene>
<keyword evidence="1" id="KW-0472">Membrane</keyword>
<keyword evidence="3" id="KW-1185">Reference proteome</keyword>
<evidence type="ECO:0000313" key="2">
    <source>
        <dbReference type="EMBL" id="CAG8648374.1"/>
    </source>
</evidence>
<proteinExistence type="predicted"/>
<organism evidence="2 3">
    <name type="scientific">Dentiscutata erythropus</name>
    <dbReference type="NCBI Taxonomy" id="1348616"/>
    <lineage>
        <taxon>Eukaryota</taxon>
        <taxon>Fungi</taxon>
        <taxon>Fungi incertae sedis</taxon>
        <taxon>Mucoromycota</taxon>
        <taxon>Glomeromycotina</taxon>
        <taxon>Glomeromycetes</taxon>
        <taxon>Diversisporales</taxon>
        <taxon>Gigasporaceae</taxon>
        <taxon>Dentiscutata</taxon>
    </lineage>
</organism>
<evidence type="ECO:0000313" key="3">
    <source>
        <dbReference type="Proteomes" id="UP000789405"/>
    </source>
</evidence>
<keyword evidence="1" id="KW-1133">Transmembrane helix</keyword>
<dbReference type="AlphaFoldDB" id="A0A9N9DUN2"/>
<keyword evidence="1" id="KW-0812">Transmembrane</keyword>
<name>A0A9N9DUN2_9GLOM</name>
<feature type="transmembrane region" description="Helical" evidence="1">
    <location>
        <begin position="12"/>
        <end position="34"/>
    </location>
</feature>
<sequence length="42" mass="4715">MISYVLVIKMGLITEITLIAIITTICYISSFSLFTETDRRSG</sequence>
<reference evidence="2" key="1">
    <citation type="submission" date="2021-06" db="EMBL/GenBank/DDBJ databases">
        <authorList>
            <person name="Kallberg Y."/>
            <person name="Tangrot J."/>
            <person name="Rosling A."/>
        </authorList>
    </citation>
    <scope>NUCLEOTIDE SEQUENCE</scope>
    <source>
        <strain evidence="2">MA453B</strain>
    </source>
</reference>
<protein>
    <submittedName>
        <fullName evidence="2">6603_t:CDS:1</fullName>
    </submittedName>
</protein>
<dbReference type="Proteomes" id="UP000789405">
    <property type="component" value="Unassembled WGS sequence"/>
</dbReference>
<accession>A0A9N9DUN2</accession>
<dbReference type="EMBL" id="CAJVPY010005689">
    <property type="protein sequence ID" value="CAG8648374.1"/>
    <property type="molecule type" value="Genomic_DNA"/>
</dbReference>
<evidence type="ECO:0000256" key="1">
    <source>
        <dbReference type="SAM" id="Phobius"/>
    </source>
</evidence>
<comment type="caution">
    <text evidence="2">The sequence shown here is derived from an EMBL/GenBank/DDBJ whole genome shotgun (WGS) entry which is preliminary data.</text>
</comment>